<dbReference type="GO" id="GO:0046872">
    <property type="term" value="F:metal ion binding"/>
    <property type="evidence" value="ECO:0007669"/>
    <property type="project" value="UniProtKB-KW"/>
</dbReference>
<evidence type="ECO:0008006" key="8">
    <source>
        <dbReference type="Google" id="ProtNLM"/>
    </source>
</evidence>
<evidence type="ECO:0000313" key="7">
    <source>
        <dbReference type="EMBL" id="GAG17144.1"/>
    </source>
</evidence>
<feature type="non-terminal residue" evidence="7">
    <location>
        <position position="1"/>
    </location>
</feature>
<evidence type="ECO:0000259" key="5">
    <source>
        <dbReference type="Pfam" id="PF04055"/>
    </source>
</evidence>
<keyword evidence="1" id="KW-0949">S-adenosyl-L-methionine</keyword>
<evidence type="ECO:0000256" key="1">
    <source>
        <dbReference type="ARBA" id="ARBA00022691"/>
    </source>
</evidence>
<feature type="non-terminal residue" evidence="7">
    <location>
        <position position="259"/>
    </location>
</feature>
<dbReference type="InterPro" id="IPR013785">
    <property type="entry name" value="Aldolase_TIM"/>
</dbReference>
<organism evidence="7">
    <name type="scientific">marine sediment metagenome</name>
    <dbReference type="NCBI Taxonomy" id="412755"/>
    <lineage>
        <taxon>unclassified sequences</taxon>
        <taxon>metagenomes</taxon>
        <taxon>ecological metagenomes</taxon>
    </lineage>
</organism>
<dbReference type="Gene3D" id="3.20.20.70">
    <property type="entry name" value="Aldolase class I"/>
    <property type="match status" value="1"/>
</dbReference>
<dbReference type="PANTHER" id="PTHR43728:SF1">
    <property type="entry name" value="FE-S OXIDOREDUCTASE"/>
    <property type="match status" value="1"/>
</dbReference>
<dbReference type="InterPro" id="IPR024521">
    <property type="entry name" value="ArsS-like_C"/>
</dbReference>
<dbReference type="Pfam" id="PF12345">
    <property type="entry name" value="DUF3641"/>
    <property type="match status" value="1"/>
</dbReference>
<comment type="caution">
    <text evidence="7">The sequence shown here is derived from an EMBL/GenBank/DDBJ whole genome shotgun (WGS) entry which is preliminary data.</text>
</comment>
<proteinExistence type="predicted"/>
<name>X0VFU6_9ZZZZ</name>
<keyword evidence="2" id="KW-0479">Metal-binding</keyword>
<dbReference type="Pfam" id="PF04055">
    <property type="entry name" value="Radical_SAM"/>
    <property type="match status" value="1"/>
</dbReference>
<dbReference type="SUPFAM" id="SSF102114">
    <property type="entry name" value="Radical SAM enzymes"/>
    <property type="match status" value="1"/>
</dbReference>
<dbReference type="AlphaFoldDB" id="X0VFU6"/>
<keyword evidence="4" id="KW-0411">Iron-sulfur</keyword>
<feature type="domain" description="Radical SAM core" evidence="5">
    <location>
        <begin position="53"/>
        <end position="190"/>
    </location>
</feature>
<evidence type="ECO:0000256" key="3">
    <source>
        <dbReference type="ARBA" id="ARBA00023004"/>
    </source>
</evidence>
<reference evidence="7" key="1">
    <citation type="journal article" date="2014" name="Front. Microbiol.">
        <title>High frequency of phylogenetically diverse reductive dehalogenase-homologous genes in deep subseafloor sedimentary metagenomes.</title>
        <authorList>
            <person name="Kawai M."/>
            <person name="Futagami T."/>
            <person name="Toyoda A."/>
            <person name="Takaki Y."/>
            <person name="Nishi S."/>
            <person name="Hori S."/>
            <person name="Arai W."/>
            <person name="Tsubouchi T."/>
            <person name="Morono Y."/>
            <person name="Uchiyama I."/>
            <person name="Ito T."/>
            <person name="Fujiyama A."/>
            <person name="Inagaki F."/>
            <person name="Takami H."/>
        </authorList>
    </citation>
    <scope>NUCLEOTIDE SEQUENCE</scope>
    <source>
        <strain evidence="7">Expedition CK06-06</strain>
    </source>
</reference>
<evidence type="ECO:0000256" key="2">
    <source>
        <dbReference type="ARBA" id="ARBA00022723"/>
    </source>
</evidence>
<dbReference type="CDD" id="cd01335">
    <property type="entry name" value="Radical_SAM"/>
    <property type="match status" value="1"/>
</dbReference>
<evidence type="ECO:0000256" key="4">
    <source>
        <dbReference type="ARBA" id="ARBA00023014"/>
    </source>
</evidence>
<dbReference type="PANTHER" id="PTHR43728">
    <property type="entry name" value="SLR0304 PROTEIN"/>
    <property type="match status" value="1"/>
</dbReference>
<dbReference type="InterPro" id="IPR026351">
    <property type="entry name" value="rSAM_ArsS-like"/>
</dbReference>
<dbReference type="SFLD" id="SFLDS00029">
    <property type="entry name" value="Radical_SAM"/>
    <property type="match status" value="1"/>
</dbReference>
<keyword evidence="3" id="KW-0408">Iron</keyword>
<sequence length="259" mass="29660">YSEYDDIMENEAIAVDIDQKLMLSETKQPDFVDLLKNFGVSPIKPMEIGILQINVGKLCNNFCSHCHVDAGPKRMEIMGKEILEYTLNALENSSIHTVDITGGAPEMNSNIEWFINKLADFDKKVIVRTNLTVLLNPKFKKFLDIYRKNKVILIASMPCYTMENVDEQRGKGVYNKCVEVLKQLNKIGYGIEDTGLELNLVYNPGGIGLPGPQDGLEKDYKRELWDRHKIKFSRLFTIFNAPIGRFLNYLHETGQKEEY</sequence>
<dbReference type="InterPro" id="IPR007197">
    <property type="entry name" value="rSAM"/>
</dbReference>
<dbReference type="GO" id="GO:0051536">
    <property type="term" value="F:iron-sulfur cluster binding"/>
    <property type="evidence" value="ECO:0007669"/>
    <property type="project" value="UniProtKB-KW"/>
</dbReference>
<feature type="domain" description="Arsenosugar biosynthesis radical SAM protein ArsS-like C-terminal" evidence="6">
    <location>
        <begin position="209"/>
        <end position="259"/>
    </location>
</feature>
<dbReference type="EMBL" id="BARS01033984">
    <property type="protein sequence ID" value="GAG17144.1"/>
    <property type="molecule type" value="Genomic_DNA"/>
</dbReference>
<accession>X0VFU6</accession>
<gene>
    <name evidence="7" type="ORF">S01H1_52570</name>
</gene>
<dbReference type="InterPro" id="IPR058240">
    <property type="entry name" value="rSAM_sf"/>
</dbReference>
<dbReference type="GO" id="GO:0003824">
    <property type="term" value="F:catalytic activity"/>
    <property type="evidence" value="ECO:0007669"/>
    <property type="project" value="InterPro"/>
</dbReference>
<evidence type="ECO:0000259" key="6">
    <source>
        <dbReference type="Pfam" id="PF12345"/>
    </source>
</evidence>
<protein>
    <recommendedName>
        <fullName evidence="8">Radical SAM core domain-containing protein</fullName>
    </recommendedName>
</protein>